<reference evidence="1 2" key="1">
    <citation type="submission" date="2016-11" db="EMBL/GenBank/DDBJ databases">
        <authorList>
            <person name="Jaros S."/>
            <person name="Januszkiewicz K."/>
            <person name="Wedrychowicz H."/>
        </authorList>
    </citation>
    <scope>NUCLEOTIDE SEQUENCE [LARGE SCALE GENOMIC DNA]</scope>
    <source>
        <strain evidence="1">NCIMB 2154T</strain>
    </source>
</reference>
<protein>
    <submittedName>
        <fullName evidence="1">Lipoprotein</fullName>
    </submittedName>
</protein>
<evidence type="ECO:0000313" key="1">
    <source>
        <dbReference type="EMBL" id="SFZ80020.1"/>
    </source>
</evidence>
<keyword evidence="1" id="KW-0449">Lipoprotein</keyword>
<proteinExistence type="predicted"/>
<dbReference type="GeneID" id="47721708"/>
<dbReference type="PANTHER" id="PTHR39335">
    <property type="entry name" value="BLL4220 PROTEIN"/>
    <property type="match status" value="1"/>
</dbReference>
<dbReference type="EMBL" id="LT634361">
    <property type="protein sequence ID" value="SFZ80020.1"/>
    <property type="molecule type" value="Genomic_DNA"/>
</dbReference>
<dbReference type="OrthoDB" id="597632at2"/>
<dbReference type="GO" id="GO:0043448">
    <property type="term" value="P:alkane catabolic process"/>
    <property type="evidence" value="ECO:0007669"/>
    <property type="project" value="TreeGrafter"/>
</dbReference>
<dbReference type="InterPro" id="IPR005297">
    <property type="entry name" value="Lipoprotein_repeat"/>
</dbReference>
<organism evidence="1 2">
    <name type="scientific">Tenacibaculum maritimum NCIMB 2154</name>
    <dbReference type="NCBI Taxonomy" id="1349785"/>
    <lineage>
        <taxon>Bacteria</taxon>
        <taxon>Pseudomonadati</taxon>
        <taxon>Bacteroidota</taxon>
        <taxon>Flavobacteriia</taxon>
        <taxon>Flavobacteriales</taxon>
        <taxon>Flavobacteriaceae</taxon>
        <taxon>Tenacibaculum</taxon>
    </lineage>
</organism>
<keyword evidence="2" id="KW-1185">Reference proteome</keyword>
<evidence type="ECO:0000313" key="2">
    <source>
        <dbReference type="Proteomes" id="UP000231564"/>
    </source>
</evidence>
<name>A0A2H1E5I3_9FLAO</name>
<dbReference type="AlphaFoldDB" id="A0A2H1E5I3"/>
<accession>A0A2H1E5I3</accession>
<sequence length="287" mass="32035">MLKKSIFFLSIFSTLLLTTSCSDDDPVVDPPVQANAVRLATSSTLGKILTDAKGMTLYFFSNDTKDNSECNSEQCVAAWPIFYAENLTLDAGLNKEDFATITRADGTKQTTYKKWPLYYFVNDAAAGDTKGENVNEIWFVAKPDYSLMYVNAQLIGHDGKNYKEDYSEGEAMTKYIVDIQGRTLYGFANDKKDKNNFTKPDFSNNSVWPIAEISLDQIPSVLNKGDFGTIDVFGRTQLTYKGWPLYYFGGTDTVKGDETRGDNRGISFPAPKYWPIVNTNTPMAPAN</sequence>
<gene>
    <name evidence="1" type="ORF">MARIT_0099</name>
</gene>
<dbReference type="PROSITE" id="PS51257">
    <property type="entry name" value="PROKAR_LIPOPROTEIN"/>
    <property type="match status" value="1"/>
</dbReference>
<dbReference type="KEGG" id="tmar:MARIT_0099"/>
<dbReference type="RefSeq" id="WP_038025793.1">
    <property type="nucleotide sequence ID" value="NZ_BAUG01000033.1"/>
</dbReference>
<dbReference type="STRING" id="1349785.GCA_000509405_00960"/>
<dbReference type="PANTHER" id="PTHR39335:SF1">
    <property type="entry name" value="BLL4220 PROTEIN"/>
    <property type="match status" value="1"/>
</dbReference>
<dbReference type="Proteomes" id="UP000231564">
    <property type="component" value="Chromosome MARIT"/>
</dbReference>
<dbReference type="Pfam" id="PF03640">
    <property type="entry name" value="Lipoprotein_15"/>
    <property type="match status" value="2"/>
</dbReference>